<keyword evidence="7" id="KW-0175">Coiled coil</keyword>
<evidence type="ECO:0000259" key="10">
    <source>
        <dbReference type="PROSITE" id="PS50109"/>
    </source>
</evidence>
<dbReference type="GO" id="GO:0005524">
    <property type="term" value="F:ATP binding"/>
    <property type="evidence" value="ECO:0007669"/>
    <property type="project" value="UniProtKB-KW"/>
</dbReference>
<dbReference type="RefSeq" id="WP_380252063.1">
    <property type="nucleotide sequence ID" value="NZ_JBHUII010000004.1"/>
</dbReference>
<feature type="compositionally biased region" description="Polar residues" evidence="8">
    <location>
        <begin position="1"/>
        <end position="17"/>
    </location>
</feature>
<organism evidence="12 13">
    <name type="scientific">Kiloniella antarctica</name>
    <dbReference type="NCBI Taxonomy" id="1550907"/>
    <lineage>
        <taxon>Bacteria</taxon>
        <taxon>Pseudomonadati</taxon>
        <taxon>Pseudomonadota</taxon>
        <taxon>Alphaproteobacteria</taxon>
        <taxon>Rhodospirillales</taxon>
        <taxon>Kiloniellaceae</taxon>
        <taxon>Kiloniella</taxon>
    </lineage>
</organism>
<evidence type="ECO:0000256" key="6">
    <source>
        <dbReference type="ARBA" id="ARBA00022777"/>
    </source>
</evidence>
<evidence type="ECO:0000256" key="4">
    <source>
        <dbReference type="ARBA" id="ARBA00022553"/>
    </source>
</evidence>
<dbReference type="Pfam" id="PF00512">
    <property type="entry name" value="HisKA"/>
    <property type="match status" value="1"/>
</dbReference>
<keyword evidence="9" id="KW-0472">Membrane</keyword>
<keyword evidence="4" id="KW-0597">Phosphoprotein</keyword>
<dbReference type="InterPro" id="IPR036097">
    <property type="entry name" value="HisK_dim/P_sf"/>
</dbReference>
<feature type="coiled-coil region" evidence="7">
    <location>
        <begin position="297"/>
        <end position="348"/>
    </location>
</feature>
<gene>
    <name evidence="12" type="ORF">ACFSKO_12600</name>
</gene>
<dbReference type="SMART" id="SM00387">
    <property type="entry name" value="HATPase_c"/>
    <property type="match status" value="1"/>
</dbReference>
<keyword evidence="12" id="KW-0067">ATP-binding</keyword>
<evidence type="ECO:0000313" key="12">
    <source>
        <dbReference type="EMBL" id="MFD2206464.1"/>
    </source>
</evidence>
<keyword evidence="12" id="KW-0547">Nucleotide-binding</keyword>
<dbReference type="SUPFAM" id="SSF55874">
    <property type="entry name" value="ATPase domain of HSP90 chaperone/DNA topoisomerase II/histidine kinase"/>
    <property type="match status" value="1"/>
</dbReference>
<comment type="subcellular location">
    <subcellularLocation>
        <location evidence="2">Membrane</location>
    </subcellularLocation>
</comment>
<comment type="catalytic activity">
    <reaction evidence="1">
        <text>ATP + protein L-histidine = ADP + protein N-phospho-L-histidine.</text>
        <dbReference type="EC" id="2.7.13.3"/>
    </reaction>
</comment>
<feature type="transmembrane region" description="Helical" evidence="9">
    <location>
        <begin position="218"/>
        <end position="242"/>
    </location>
</feature>
<dbReference type="SMART" id="SM00388">
    <property type="entry name" value="HisKA"/>
    <property type="match status" value="1"/>
</dbReference>
<evidence type="ECO:0000256" key="3">
    <source>
        <dbReference type="ARBA" id="ARBA00012438"/>
    </source>
</evidence>
<dbReference type="Gene3D" id="1.10.287.130">
    <property type="match status" value="1"/>
</dbReference>
<evidence type="ECO:0000259" key="11">
    <source>
        <dbReference type="PROSITE" id="PS50885"/>
    </source>
</evidence>
<keyword evidence="9" id="KW-0812">Transmembrane</keyword>
<evidence type="ECO:0000256" key="5">
    <source>
        <dbReference type="ARBA" id="ARBA00022679"/>
    </source>
</evidence>
<dbReference type="InterPro" id="IPR003660">
    <property type="entry name" value="HAMP_dom"/>
</dbReference>
<dbReference type="Proteomes" id="UP001597294">
    <property type="component" value="Unassembled WGS sequence"/>
</dbReference>
<dbReference type="PROSITE" id="PS50109">
    <property type="entry name" value="HIS_KIN"/>
    <property type="match status" value="1"/>
</dbReference>
<evidence type="ECO:0000256" key="7">
    <source>
        <dbReference type="SAM" id="Coils"/>
    </source>
</evidence>
<evidence type="ECO:0000313" key="13">
    <source>
        <dbReference type="Proteomes" id="UP001597294"/>
    </source>
</evidence>
<reference evidence="13" key="1">
    <citation type="journal article" date="2019" name="Int. J. Syst. Evol. Microbiol.">
        <title>The Global Catalogue of Microorganisms (GCM) 10K type strain sequencing project: providing services to taxonomists for standard genome sequencing and annotation.</title>
        <authorList>
            <consortium name="The Broad Institute Genomics Platform"/>
            <consortium name="The Broad Institute Genome Sequencing Center for Infectious Disease"/>
            <person name="Wu L."/>
            <person name="Ma J."/>
        </authorList>
    </citation>
    <scope>NUCLEOTIDE SEQUENCE [LARGE SCALE GENOMIC DNA]</scope>
    <source>
        <strain evidence="13">CGMCC 4.7192</strain>
    </source>
</reference>
<proteinExistence type="predicted"/>
<sequence length="592" mass="66505">MTVYSGNSLDKFNNDPSESGGEEAGPVYKGLSRLHLRWRIYLVVLFSVALFVFGGTLAVYILEDERATLEQTQNYQARRLSDLTEIFRRLTDANSNLSVLLSRTGDDFLNDQFSRASQPYIEELNSIHKLLEEISQDSKLEEQEKRHLANVVDRLDRYQLVIKSTTKLTDRGHYLPLTQMREASDWFLQISEAFGEYVDYYSERTEGDMGALLQRYSFYIPLFISCMALGLFVLGGLAWSVASSIVADLSRVTKTLGMLAEGRNVGQLEGMERQDEYGDIARAADQFRHNLKRLDDLRHLQRNESILKLRIEELNEAETLLESQVKFLRNFAQNLDEARQKAQSAVRSKNQFLSNMSYELRSPLNTVIGFSQIMSQEMFGPLDNPRYKEYARQIEDSGSQLLQLVDDIFNLAELEAGKIELQEDTHNVKDLFDTCERVVSNQAREAGITLSSQVVPENLGLLCDMRVIQQAMLNLLSNALKFTPPGGEIVLWAGLNNVGNVCLTVNDTGKGMDEVSLSEAVDLYSQGSSALMRGKRGIGLGLALTASFLELHDGRLNIDSEVGKGTQITCVFPAERTILPVDLEQGLAEAIT</sequence>
<comment type="caution">
    <text evidence="12">The sequence shown here is derived from an EMBL/GenBank/DDBJ whole genome shotgun (WGS) entry which is preliminary data.</text>
</comment>
<dbReference type="InterPro" id="IPR005467">
    <property type="entry name" value="His_kinase_dom"/>
</dbReference>
<evidence type="ECO:0000256" key="2">
    <source>
        <dbReference type="ARBA" id="ARBA00004370"/>
    </source>
</evidence>
<dbReference type="EMBL" id="JBHUII010000004">
    <property type="protein sequence ID" value="MFD2206464.1"/>
    <property type="molecule type" value="Genomic_DNA"/>
</dbReference>
<dbReference type="InterPro" id="IPR003661">
    <property type="entry name" value="HisK_dim/P_dom"/>
</dbReference>
<dbReference type="EC" id="2.7.13.3" evidence="3"/>
<feature type="domain" description="HAMP" evidence="11">
    <location>
        <begin position="243"/>
        <end position="296"/>
    </location>
</feature>
<dbReference type="PANTHER" id="PTHR43047:SF72">
    <property type="entry name" value="OSMOSENSING HISTIDINE PROTEIN KINASE SLN1"/>
    <property type="match status" value="1"/>
</dbReference>
<dbReference type="SUPFAM" id="SSF47384">
    <property type="entry name" value="Homodimeric domain of signal transducing histidine kinase"/>
    <property type="match status" value="1"/>
</dbReference>
<dbReference type="Pfam" id="PF02518">
    <property type="entry name" value="HATPase_c"/>
    <property type="match status" value="1"/>
</dbReference>
<keyword evidence="13" id="KW-1185">Reference proteome</keyword>
<keyword evidence="5" id="KW-0808">Transferase</keyword>
<evidence type="ECO:0000256" key="1">
    <source>
        <dbReference type="ARBA" id="ARBA00000085"/>
    </source>
</evidence>
<keyword evidence="6" id="KW-0418">Kinase</keyword>
<feature type="transmembrane region" description="Helical" evidence="9">
    <location>
        <begin position="40"/>
        <end position="62"/>
    </location>
</feature>
<evidence type="ECO:0000256" key="9">
    <source>
        <dbReference type="SAM" id="Phobius"/>
    </source>
</evidence>
<dbReference type="InterPro" id="IPR036890">
    <property type="entry name" value="HATPase_C_sf"/>
</dbReference>
<keyword evidence="9" id="KW-1133">Transmembrane helix</keyword>
<dbReference type="PANTHER" id="PTHR43047">
    <property type="entry name" value="TWO-COMPONENT HISTIDINE PROTEIN KINASE"/>
    <property type="match status" value="1"/>
</dbReference>
<dbReference type="InterPro" id="IPR003594">
    <property type="entry name" value="HATPase_dom"/>
</dbReference>
<dbReference type="PRINTS" id="PR00344">
    <property type="entry name" value="BCTRLSENSOR"/>
</dbReference>
<dbReference type="InterPro" id="IPR004358">
    <property type="entry name" value="Sig_transdc_His_kin-like_C"/>
</dbReference>
<accession>A0ABW5BLD5</accession>
<evidence type="ECO:0000256" key="8">
    <source>
        <dbReference type="SAM" id="MobiDB-lite"/>
    </source>
</evidence>
<protein>
    <recommendedName>
        <fullName evidence="3">histidine kinase</fullName>
        <ecNumber evidence="3">2.7.13.3</ecNumber>
    </recommendedName>
</protein>
<feature type="domain" description="Histidine kinase" evidence="10">
    <location>
        <begin position="355"/>
        <end position="576"/>
    </location>
</feature>
<dbReference type="Gene3D" id="3.30.565.10">
    <property type="entry name" value="Histidine kinase-like ATPase, C-terminal domain"/>
    <property type="match status" value="1"/>
</dbReference>
<dbReference type="Gene3D" id="6.10.340.10">
    <property type="match status" value="1"/>
</dbReference>
<dbReference type="CDD" id="cd00082">
    <property type="entry name" value="HisKA"/>
    <property type="match status" value="1"/>
</dbReference>
<feature type="region of interest" description="Disordered" evidence="8">
    <location>
        <begin position="1"/>
        <end position="24"/>
    </location>
</feature>
<dbReference type="PROSITE" id="PS50885">
    <property type="entry name" value="HAMP"/>
    <property type="match status" value="1"/>
</dbReference>
<name>A0ABW5BLD5_9PROT</name>